<dbReference type="AlphaFoldDB" id="A0A4Z0W9B4"/>
<dbReference type="SUPFAM" id="SSF52540">
    <property type="entry name" value="P-loop containing nucleoside triphosphate hydrolases"/>
    <property type="match status" value="1"/>
</dbReference>
<dbReference type="InterPro" id="IPR027417">
    <property type="entry name" value="P-loop_NTPase"/>
</dbReference>
<protein>
    <submittedName>
        <fullName evidence="2">GTP-binding protein</fullName>
    </submittedName>
</protein>
<dbReference type="Pfam" id="PF02492">
    <property type="entry name" value="cobW"/>
    <property type="match status" value="1"/>
</dbReference>
<dbReference type="EMBL" id="SRMF01000013">
    <property type="protein sequence ID" value="TGG90392.1"/>
    <property type="molecule type" value="Genomic_DNA"/>
</dbReference>
<comment type="caution">
    <text evidence="2">The sequence shown here is derived from an EMBL/GenBank/DDBJ whole genome shotgun (WGS) entry which is preliminary data.</text>
</comment>
<dbReference type="GO" id="GO:0005737">
    <property type="term" value="C:cytoplasm"/>
    <property type="evidence" value="ECO:0007669"/>
    <property type="project" value="TreeGrafter"/>
</dbReference>
<dbReference type="Gene3D" id="3.40.50.300">
    <property type="entry name" value="P-loop containing nucleotide triphosphate hydrolases"/>
    <property type="match status" value="1"/>
</dbReference>
<proteinExistence type="predicted"/>
<accession>A0A4Z0W9B4</accession>
<keyword evidence="3" id="KW-1185">Reference proteome</keyword>
<reference evidence="2 3" key="1">
    <citation type="submission" date="2019-04" db="EMBL/GenBank/DDBJ databases">
        <title>Natronospirillum operosus gen. nov., sp. nov., a haloalkaliphilic satellite isolated from decaying biomass of laboratory culture of cyanobacterium Geitlerinema sp. and proposal of Natronospirillaceae fam. nov. and Saccharospirillaceae fam. nov.</title>
        <authorList>
            <person name="Kevbrin V."/>
            <person name="Boltyanskaya Y."/>
            <person name="Koziaeva V."/>
            <person name="Grouzdev D.S."/>
            <person name="Park M."/>
            <person name="Cho J."/>
        </authorList>
    </citation>
    <scope>NUCLEOTIDE SEQUENCE [LARGE SCALE GENOMIC DNA]</scope>
    <source>
        <strain evidence="2 3">G-116</strain>
    </source>
</reference>
<organism evidence="2 3">
    <name type="scientific">Natronospirillum operosum</name>
    <dbReference type="NCBI Taxonomy" id="2759953"/>
    <lineage>
        <taxon>Bacteria</taxon>
        <taxon>Pseudomonadati</taxon>
        <taxon>Pseudomonadota</taxon>
        <taxon>Gammaproteobacteria</taxon>
        <taxon>Oceanospirillales</taxon>
        <taxon>Natronospirillaceae</taxon>
        <taxon>Natronospirillum</taxon>
    </lineage>
</organism>
<sequence>MVSKAPVQDVRVHLLLGFLGVGKTTAIRHLLAHRPQDERWAVLVNEFGEIGVDARLIGDTGVAVKQIPGGCMCCAAGPVTRVALNALLRQERPDRLLIEPSGLGHPKEILQLLQGPDYASVLQVEGVLTLLDPRQVVQRRYQEHELFRDQIEAAHRWVLNKADLCPPEILQQAEQWLLERPEAQAHPARQAGIRTVSAGEIALSWLQNRAQRGAAIPASAARAMSPPTLDWRQAPEPPQPGQWIELAHASDGFHSLGWRISVREVWDADALLECLLGLGVMRSKGVLLTQRGWLWFNVAGDDLSAGLCGPQDEAVVELIDDRALDAGRLRQHLEAARQPLPTP</sequence>
<dbReference type="PANTHER" id="PTHR13748:SF46">
    <property type="entry name" value="ZINC CHAPERONE YEIR"/>
    <property type="match status" value="1"/>
</dbReference>
<dbReference type="InterPro" id="IPR003495">
    <property type="entry name" value="CobW/HypB/UreG_nucleotide-bd"/>
</dbReference>
<name>A0A4Z0W9B4_9GAMM</name>
<evidence type="ECO:0000313" key="3">
    <source>
        <dbReference type="Proteomes" id="UP000297475"/>
    </source>
</evidence>
<evidence type="ECO:0000259" key="1">
    <source>
        <dbReference type="Pfam" id="PF02492"/>
    </source>
</evidence>
<evidence type="ECO:0000313" key="2">
    <source>
        <dbReference type="EMBL" id="TGG90392.1"/>
    </source>
</evidence>
<dbReference type="InterPro" id="IPR051316">
    <property type="entry name" value="Zinc-reg_GTPase_activator"/>
</dbReference>
<gene>
    <name evidence="2" type="ORF">E4656_18495</name>
</gene>
<dbReference type="Proteomes" id="UP000297475">
    <property type="component" value="Unassembled WGS sequence"/>
</dbReference>
<dbReference type="OrthoDB" id="9808822at2"/>
<dbReference type="CDD" id="cd03112">
    <property type="entry name" value="CobW-like"/>
    <property type="match status" value="1"/>
</dbReference>
<feature type="domain" description="CobW/HypB/UreG nucleotide-binding" evidence="1">
    <location>
        <begin position="12"/>
        <end position="177"/>
    </location>
</feature>
<dbReference type="PANTHER" id="PTHR13748">
    <property type="entry name" value="COBW-RELATED"/>
    <property type="match status" value="1"/>
</dbReference>
<dbReference type="RefSeq" id="WP_135484807.1">
    <property type="nucleotide sequence ID" value="NZ_SRMF01000013.1"/>
</dbReference>